<keyword evidence="3" id="KW-1185">Reference proteome</keyword>
<dbReference type="EMBL" id="JADBJN010000002">
    <property type="protein sequence ID" value="KAG5676028.1"/>
    <property type="molecule type" value="Genomic_DNA"/>
</dbReference>
<evidence type="ECO:0000313" key="2">
    <source>
        <dbReference type="EMBL" id="KAG5676028.1"/>
    </source>
</evidence>
<protein>
    <recommendedName>
        <fullName evidence="1">Cystatin domain-containing protein</fullName>
    </recommendedName>
</protein>
<dbReference type="Gene3D" id="3.10.450.10">
    <property type="match status" value="1"/>
</dbReference>
<dbReference type="SUPFAM" id="SSF54403">
    <property type="entry name" value="Cystatin/monellin"/>
    <property type="match status" value="1"/>
</dbReference>
<evidence type="ECO:0000259" key="1">
    <source>
        <dbReference type="SMART" id="SM00043"/>
    </source>
</evidence>
<dbReference type="InterPro" id="IPR000010">
    <property type="entry name" value="Cystatin_dom"/>
</dbReference>
<accession>A0A9J6C1I3</accession>
<reference evidence="2" key="1">
    <citation type="submission" date="2021-03" db="EMBL/GenBank/DDBJ databases">
        <title>Chromosome level genome of the anhydrobiotic midge Polypedilum vanderplanki.</title>
        <authorList>
            <person name="Yoshida Y."/>
            <person name="Kikawada T."/>
            <person name="Gusev O."/>
        </authorList>
    </citation>
    <scope>NUCLEOTIDE SEQUENCE</scope>
    <source>
        <strain evidence="2">NIAS01</strain>
        <tissue evidence="2">Whole body or cell culture</tissue>
    </source>
</reference>
<comment type="caution">
    <text evidence="2">The sequence shown here is derived from an EMBL/GenBank/DDBJ whole genome shotgun (WGS) entry which is preliminary data.</text>
</comment>
<organism evidence="2 3">
    <name type="scientific">Polypedilum vanderplanki</name>
    <name type="common">Sleeping chironomid midge</name>
    <dbReference type="NCBI Taxonomy" id="319348"/>
    <lineage>
        <taxon>Eukaryota</taxon>
        <taxon>Metazoa</taxon>
        <taxon>Ecdysozoa</taxon>
        <taxon>Arthropoda</taxon>
        <taxon>Hexapoda</taxon>
        <taxon>Insecta</taxon>
        <taxon>Pterygota</taxon>
        <taxon>Neoptera</taxon>
        <taxon>Endopterygota</taxon>
        <taxon>Diptera</taxon>
        <taxon>Nematocera</taxon>
        <taxon>Chironomoidea</taxon>
        <taxon>Chironomidae</taxon>
        <taxon>Chironominae</taxon>
        <taxon>Polypedilum</taxon>
        <taxon>Polypedilum</taxon>
    </lineage>
</organism>
<dbReference type="Pfam" id="PF00031">
    <property type="entry name" value="Cystatin"/>
    <property type="match status" value="1"/>
</dbReference>
<dbReference type="GO" id="GO:0004869">
    <property type="term" value="F:cysteine-type endopeptidase inhibitor activity"/>
    <property type="evidence" value="ECO:0007669"/>
    <property type="project" value="InterPro"/>
</dbReference>
<feature type="domain" description="Cystatin" evidence="1">
    <location>
        <begin position="6"/>
        <end position="95"/>
    </location>
</feature>
<dbReference type="InterPro" id="IPR046350">
    <property type="entry name" value="Cystatin_sf"/>
</dbReference>
<evidence type="ECO:0000313" key="3">
    <source>
        <dbReference type="Proteomes" id="UP001107558"/>
    </source>
</evidence>
<proteinExistence type="predicted"/>
<sequence length="98" mass="11353">MDQDKQLCGGVSNIEDQSKHEHIVGLLKKHIDKLEGASWEILEIYNTKQQVVGGMKYFVEGKFKDVADNSIYEGIVSIYERAWENFIQVQIHEKKKVE</sequence>
<dbReference type="Proteomes" id="UP001107558">
    <property type="component" value="Chromosome 2"/>
</dbReference>
<name>A0A9J6C1I3_POLVA</name>
<dbReference type="SMART" id="SM00043">
    <property type="entry name" value="CY"/>
    <property type="match status" value="1"/>
</dbReference>
<gene>
    <name evidence="2" type="ORF">PVAND_005883</name>
</gene>
<dbReference type="OrthoDB" id="1908104at2759"/>
<dbReference type="AlphaFoldDB" id="A0A9J6C1I3"/>